<accession>A0A438D757</accession>
<organism evidence="3 4">
    <name type="scientific">Vitis vinifera</name>
    <name type="common">Grape</name>
    <dbReference type="NCBI Taxonomy" id="29760"/>
    <lineage>
        <taxon>Eukaryota</taxon>
        <taxon>Viridiplantae</taxon>
        <taxon>Streptophyta</taxon>
        <taxon>Embryophyta</taxon>
        <taxon>Tracheophyta</taxon>
        <taxon>Spermatophyta</taxon>
        <taxon>Magnoliopsida</taxon>
        <taxon>eudicotyledons</taxon>
        <taxon>Gunneridae</taxon>
        <taxon>Pentapetalae</taxon>
        <taxon>rosids</taxon>
        <taxon>Vitales</taxon>
        <taxon>Vitaceae</taxon>
        <taxon>Viteae</taxon>
        <taxon>Vitis</taxon>
    </lineage>
</organism>
<dbReference type="InterPro" id="IPR013103">
    <property type="entry name" value="RVT_2"/>
</dbReference>
<gene>
    <name evidence="3" type="primary">RE2_319</name>
    <name evidence="3" type="ORF">CK203_100325</name>
</gene>
<evidence type="ECO:0000313" key="3">
    <source>
        <dbReference type="EMBL" id="RVW31286.1"/>
    </source>
</evidence>
<evidence type="ECO:0000313" key="4">
    <source>
        <dbReference type="Proteomes" id="UP000288805"/>
    </source>
</evidence>
<protein>
    <submittedName>
        <fullName evidence="3">Retrovirus-related Pol polyprotein from transposon RE2</fullName>
    </submittedName>
</protein>
<feature type="region of interest" description="Disordered" evidence="1">
    <location>
        <begin position="146"/>
        <end position="190"/>
    </location>
</feature>
<evidence type="ECO:0000256" key="1">
    <source>
        <dbReference type="SAM" id="MobiDB-lite"/>
    </source>
</evidence>
<feature type="domain" description="Reverse transcriptase Ty1/copia-type" evidence="2">
    <location>
        <begin position="267"/>
        <end position="402"/>
    </location>
</feature>
<dbReference type="EMBL" id="QGNW01001763">
    <property type="protein sequence ID" value="RVW31286.1"/>
    <property type="molecule type" value="Genomic_DNA"/>
</dbReference>
<dbReference type="SUPFAM" id="SSF56672">
    <property type="entry name" value="DNA/RNA polymerases"/>
    <property type="match status" value="1"/>
</dbReference>
<dbReference type="Pfam" id="PF07727">
    <property type="entry name" value="RVT_2"/>
    <property type="match status" value="1"/>
</dbReference>
<reference evidence="3 4" key="1">
    <citation type="journal article" date="2018" name="PLoS Genet.">
        <title>Population sequencing reveals clonal diversity and ancestral inbreeding in the grapevine cultivar Chardonnay.</title>
        <authorList>
            <person name="Roach M.J."/>
            <person name="Johnson D.L."/>
            <person name="Bohlmann J."/>
            <person name="van Vuuren H.J."/>
            <person name="Jones S.J."/>
            <person name="Pretorius I.S."/>
            <person name="Schmidt S.A."/>
            <person name="Borneman A.R."/>
        </authorList>
    </citation>
    <scope>NUCLEOTIDE SEQUENCE [LARGE SCALE GENOMIC DNA]</scope>
    <source>
        <strain evidence="4">cv. Chardonnay</strain>
        <tissue evidence="3">Leaf</tissue>
    </source>
</reference>
<dbReference type="OrthoDB" id="1912561at2759"/>
<sequence>MLSSSESIPLNTHPISGTDKQLIALNITAQINDKLTPSTFPQWCAQFEALLIGYDLLDYALVDEIVIIDHPISDNDLTLYILNGLGPDFHETAAPIRAREKSLVFEELHDLLVGHESYLRCLEVATQQMVMTTNFINKGQPLSRGDFSKKSYKPNGSQCNQGQSSARQSNGHQRDGCCSNYGSDKPNKNHKRYMLRSTSHNITGDLANLSIHNEYDGTDEVILGDGSGHAHALASIICPTARINDSGRCSRRRHILLSELTTLMKHETWDLVPIPLNCNPVGYKWVFRVKKKPDGSVDRFKAHLVVKGYNQRPKLDYKETFSPIVKPATIRTVLSIAIVNGWDLRQMDVNNAFLHGALSETVYMMQPPGFKDPSKPNHVCRLKKAIYGLKQALRAWYTTLKKCTA</sequence>
<evidence type="ECO:0000259" key="2">
    <source>
        <dbReference type="Pfam" id="PF07727"/>
    </source>
</evidence>
<dbReference type="InterPro" id="IPR043502">
    <property type="entry name" value="DNA/RNA_pol_sf"/>
</dbReference>
<feature type="compositionally biased region" description="Polar residues" evidence="1">
    <location>
        <begin position="154"/>
        <end position="171"/>
    </location>
</feature>
<proteinExistence type="predicted"/>
<comment type="caution">
    <text evidence="3">The sequence shown here is derived from an EMBL/GenBank/DDBJ whole genome shotgun (WGS) entry which is preliminary data.</text>
</comment>
<dbReference type="Proteomes" id="UP000288805">
    <property type="component" value="Unassembled WGS sequence"/>
</dbReference>
<dbReference type="PANTHER" id="PTHR47481:SF9">
    <property type="entry name" value="RETROTRANSPOSON GAG DOMAIN-CONTAINING PROTEIN"/>
    <property type="match status" value="1"/>
</dbReference>
<dbReference type="AlphaFoldDB" id="A0A438D757"/>
<dbReference type="PANTHER" id="PTHR47481">
    <property type="match status" value="1"/>
</dbReference>
<name>A0A438D757_VITVI</name>